<evidence type="ECO:0000259" key="1">
    <source>
        <dbReference type="Pfam" id="PF02915"/>
    </source>
</evidence>
<dbReference type="PANTHER" id="PTHR33531:SF10">
    <property type="entry name" value="BLR7895 PROTEIN"/>
    <property type="match status" value="1"/>
</dbReference>
<feature type="domain" description="Rubrerythrin diiron-binding" evidence="1">
    <location>
        <begin position="7"/>
        <end position="138"/>
    </location>
</feature>
<accession>A0A9D5KAC5</accession>
<protein>
    <recommendedName>
        <fullName evidence="1">Rubrerythrin diiron-binding domain-containing protein</fullName>
    </recommendedName>
</protein>
<dbReference type="PANTHER" id="PTHR33531">
    <property type="entry name" value="RUBRERYTHRIN SUBFAMILY"/>
    <property type="match status" value="1"/>
</dbReference>
<dbReference type="AlphaFoldDB" id="A0A9D5KAC5"/>
<dbReference type="GO" id="GO:0046872">
    <property type="term" value="F:metal ion binding"/>
    <property type="evidence" value="ECO:0007669"/>
    <property type="project" value="InterPro"/>
</dbReference>
<dbReference type="EMBL" id="WJKJ01000150">
    <property type="protein sequence ID" value="MBD3364480.1"/>
    <property type="molecule type" value="Genomic_DNA"/>
</dbReference>
<organism evidence="2 3">
    <name type="scientific">candidate division WOR-3 bacterium</name>
    <dbReference type="NCBI Taxonomy" id="2052148"/>
    <lineage>
        <taxon>Bacteria</taxon>
        <taxon>Bacteria division WOR-3</taxon>
    </lineage>
</organism>
<dbReference type="Gene3D" id="1.20.1260.10">
    <property type="match status" value="1"/>
</dbReference>
<dbReference type="Pfam" id="PF02915">
    <property type="entry name" value="Rubrerythrin"/>
    <property type="match status" value="1"/>
</dbReference>
<sequence length="143" mass="16668">MFKTLYDVLSFASEKEQSAYEYYTELAGKMQNPQTRRLFENIAIQELNHKRQIDIIRRTTKSASRQIKLDSEMLPKSARPKRKAELPIQNAIMLAIGREESAYKLYINLSETVDDPEIRQILITLAEQEADHRKNLKKALSKI</sequence>
<name>A0A9D5KAC5_UNCW3</name>
<dbReference type="InterPro" id="IPR003251">
    <property type="entry name" value="Rr_diiron-bd_dom"/>
</dbReference>
<dbReference type="InterPro" id="IPR009078">
    <property type="entry name" value="Ferritin-like_SF"/>
</dbReference>
<dbReference type="SUPFAM" id="SSF47240">
    <property type="entry name" value="Ferritin-like"/>
    <property type="match status" value="1"/>
</dbReference>
<proteinExistence type="predicted"/>
<gene>
    <name evidence="2" type="ORF">GF359_04630</name>
</gene>
<dbReference type="GO" id="GO:0016491">
    <property type="term" value="F:oxidoreductase activity"/>
    <property type="evidence" value="ECO:0007669"/>
    <property type="project" value="InterPro"/>
</dbReference>
<dbReference type="InterPro" id="IPR012347">
    <property type="entry name" value="Ferritin-like"/>
</dbReference>
<dbReference type="Proteomes" id="UP000630660">
    <property type="component" value="Unassembled WGS sequence"/>
</dbReference>
<evidence type="ECO:0000313" key="3">
    <source>
        <dbReference type="Proteomes" id="UP000630660"/>
    </source>
</evidence>
<reference evidence="2" key="1">
    <citation type="submission" date="2019-11" db="EMBL/GenBank/DDBJ databases">
        <title>Microbial mats filling the niche in hypersaline microbial mats.</title>
        <authorList>
            <person name="Wong H.L."/>
            <person name="Macleod F.I."/>
            <person name="White R.A. III"/>
            <person name="Burns B.P."/>
        </authorList>
    </citation>
    <scope>NUCLEOTIDE SEQUENCE</scope>
    <source>
        <strain evidence="2">Bin_327</strain>
    </source>
</reference>
<comment type="caution">
    <text evidence="2">The sequence shown here is derived from an EMBL/GenBank/DDBJ whole genome shotgun (WGS) entry which is preliminary data.</text>
</comment>
<evidence type="ECO:0000313" key="2">
    <source>
        <dbReference type="EMBL" id="MBD3364480.1"/>
    </source>
</evidence>
<dbReference type="CDD" id="cd01045">
    <property type="entry name" value="Ferritin_like_AB"/>
    <property type="match status" value="1"/>
</dbReference>